<evidence type="ECO:0000313" key="1">
    <source>
        <dbReference type="EMBL" id="SFV76374.1"/>
    </source>
</evidence>
<dbReference type="AlphaFoldDB" id="A0A1W1D6Z4"/>
<reference evidence="1" key="1">
    <citation type="submission" date="2016-10" db="EMBL/GenBank/DDBJ databases">
        <authorList>
            <person name="de Groot N.N."/>
        </authorList>
    </citation>
    <scope>NUCLEOTIDE SEQUENCE</scope>
</reference>
<protein>
    <submittedName>
        <fullName evidence="1">Phage-related tail protein</fullName>
    </submittedName>
</protein>
<name>A0A1W1D6Z4_9ZZZZ</name>
<proteinExistence type="predicted"/>
<sequence>MMKKIFYYFIILLAIMATATVVFFDDLAKNAVESYAQRSLNTPVKVTELRSDWSAKKINIDFIEVKNPSNFNNENAFVLNHLSATLANETQDKLIVLDQLEFDGLLFTLEQDQGKVNLVELLKKLDQQSIQTKDKVSVQKSTGKLPYRLKIKTLSLINTQLFVDTQWFKETVKVPDIIIVNFGNDQGILLAQVGPELMKLALRHIQTEVEKNGLRLSEQEIKESARRQIRGKLDELGADLDNKARKWLNKLGL</sequence>
<organism evidence="1">
    <name type="scientific">hydrothermal vent metagenome</name>
    <dbReference type="NCBI Taxonomy" id="652676"/>
    <lineage>
        <taxon>unclassified sequences</taxon>
        <taxon>metagenomes</taxon>
        <taxon>ecological metagenomes</taxon>
    </lineage>
</organism>
<gene>
    <name evidence="1" type="ORF">MNB_SUP05-4-484</name>
</gene>
<dbReference type="EMBL" id="FPHR01000002">
    <property type="protein sequence ID" value="SFV76374.1"/>
    <property type="molecule type" value="Genomic_DNA"/>
</dbReference>
<accession>A0A1W1D6Z4</accession>